<evidence type="ECO:0000256" key="8">
    <source>
        <dbReference type="ARBA" id="ARBA00023242"/>
    </source>
</evidence>
<proteinExistence type="predicted"/>
<dbReference type="Pfam" id="PF00105">
    <property type="entry name" value="zf-C4"/>
    <property type="match status" value="1"/>
</dbReference>
<dbReference type="InterPro" id="IPR001628">
    <property type="entry name" value="Znf_hrmn_rcpt"/>
</dbReference>
<reference evidence="10" key="2">
    <citation type="submission" date="2025-09" db="UniProtKB">
        <authorList>
            <consortium name="Ensembl"/>
        </authorList>
    </citation>
    <scope>IDENTIFICATION</scope>
</reference>
<sequence length="149" mass="17262">ILISEDHATGFHFNAMTCEGCKGFFRRSMKRKASFTCPFNGNCSITKDSRRHCQACRLKRCVDIGMMKECECHTPSELPGVRGHTWVTTAPFINIYVSLISCIKRKVMYLKYMHTLFTFTFSHLADAFIQNDLQMRTIEAIKTKRVMIY</sequence>
<evidence type="ECO:0000256" key="4">
    <source>
        <dbReference type="ARBA" id="ARBA00023015"/>
    </source>
</evidence>
<keyword evidence="3" id="KW-0862">Zinc</keyword>
<dbReference type="PANTHER" id="PTHR24082">
    <property type="entry name" value="NUCLEAR HORMONE RECEPTOR"/>
    <property type="match status" value="1"/>
</dbReference>
<reference evidence="10" key="1">
    <citation type="submission" date="2025-08" db="UniProtKB">
        <authorList>
            <consortium name="Ensembl"/>
        </authorList>
    </citation>
    <scope>IDENTIFICATION</scope>
</reference>
<evidence type="ECO:0000313" key="11">
    <source>
        <dbReference type="Proteomes" id="UP000472262"/>
    </source>
</evidence>
<keyword evidence="2" id="KW-0863">Zinc-finger</keyword>
<dbReference type="Proteomes" id="UP000472262">
    <property type="component" value="Unassembled WGS sequence"/>
</dbReference>
<keyword evidence="4" id="KW-0805">Transcription regulation</keyword>
<evidence type="ECO:0000256" key="6">
    <source>
        <dbReference type="ARBA" id="ARBA00023163"/>
    </source>
</evidence>
<evidence type="ECO:0000256" key="2">
    <source>
        <dbReference type="ARBA" id="ARBA00022771"/>
    </source>
</evidence>
<dbReference type="AlphaFoldDB" id="A0A672PDS8"/>
<dbReference type="SUPFAM" id="SSF57716">
    <property type="entry name" value="Glucocorticoid receptor-like (DNA-binding domain)"/>
    <property type="match status" value="1"/>
</dbReference>
<keyword evidence="7" id="KW-0675">Receptor</keyword>
<dbReference type="GO" id="GO:0070644">
    <property type="term" value="F:vitamin D response element binding"/>
    <property type="evidence" value="ECO:0007669"/>
    <property type="project" value="TreeGrafter"/>
</dbReference>
<name>A0A672PDS8_SINGR</name>
<dbReference type="PANTHER" id="PTHR24082:SF38">
    <property type="entry name" value="VITAMIN D3 RECEPTOR"/>
    <property type="match status" value="1"/>
</dbReference>
<evidence type="ECO:0000256" key="7">
    <source>
        <dbReference type="ARBA" id="ARBA00023170"/>
    </source>
</evidence>
<keyword evidence="1" id="KW-0479">Metal-binding</keyword>
<dbReference type="Ensembl" id="ENSSGRT00000065942.1">
    <property type="protein sequence ID" value="ENSSGRP00000061814.1"/>
    <property type="gene ID" value="ENSSGRG00000032029.1"/>
</dbReference>
<dbReference type="Gene3D" id="3.30.50.10">
    <property type="entry name" value="Erythroid Transcription Factor GATA-1, subunit A"/>
    <property type="match status" value="1"/>
</dbReference>
<dbReference type="InParanoid" id="A0A672PDS8"/>
<keyword evidence="8" id="KW-0539">Nucleus</keyword>
<evidence type="ECO:0000256" key="1">
    <source>
        <dbReference type="ARBA" id="ARBA00022723"/>
    </source>
</evidence>
<evidence type="ECO:0000313" key="10">
    <source>
        <dbReference type="Ensembl" id="ENSSGRP00000061814.1"/>
    </source>
</evidence>
<dbReference type="GO" id="GO:0004879">
    <property type="term" value="F:nuclear receptor activity"/>
    <property type="evidence" value="ECO:0007669"/>
    <property type="project" value="TreeGrafter"/>
</dbReference>
<protein>
    <recommendedName>
        <fullName evidence="9">Nuclear receptor domain-containing protein</fullName>
    </recommendedName>
</protein>
<feature type="domain" description="Nuclear receptor" evidence="9">
    <location>
        <begin position="1"/>
        <end position="73"/>
    </location>
</feature>
<dbReference type="GO" id="GO:0008270">
    <property type="term" value="F:zinc ion binding"/>
    <property type="evidence" value="ECO:0007669"/>
    <property type="project" value="UniProtKB-KW"/>
</dbReference>
<keyword evidence="6" id="KW-0804">Transcription</keyword>
<evidence type="ECO:0000259" key="9">
    <source>
        <dbReference type="PROSITE" id="PS51030"/>
    </source>
</evidence>
<keyword evidence="5" id="KW-0238">DNA-binding</keyword>
<evidence type="ECO:0000256" key="5">
    <source>
        <dbReference type="ARBA" id="ARBA00023125"/>
    </source>
</evidence>
<accession>A0A672PDS8</accession>
<dbReference type="GO" id="GO:0045944">
    <property type="term" value="P:positive regulation of transcription by RNA polymerase II"/>
    <property type="evidence" value="ECO:0007669"/>
    <property type="project" value="TreeGrafter"/>
</dbReference>
<dbReference type="GO" id="GO:0030154">
    <property type="term" value="P:cell differentiation"/>
    <property type="evidence" value="ECO:0007669"/>
    <property type="project" value="TreeGrafter"/>
</dbReference>
<dbReference type="InterPro" id="IPR013088">
    <property type="entry name" value="Znf_NHR/GATA"/>
</dbReference>
<dbReference type="SMART" id="SM00399">
    <property type="entry name" value="ZnF_C4"/>
    <property type="match status" value="1"/>
</dbReference>
<dbReference type="PROSITE" id="PS51030">
    <property type="entry name" value="NUCLEAR_REC_DBD_2"/>
    <property type="match status" value="1"/>
</dbReference>
<organism evidence="10 11">
    <name type="scientific">Sinocyclocheilus grahami</name>
    <name type="common">Dianchi golden-line fish</name>
    <name type="synonym">Barbus grahami</name>
    <dbReference type="NCBI Taxonomy" id="75366"/>
    <lineage>
        <taxon>Eukaryota</taxon>
        <taxon>Metazoa</taxon>
        <taxon>Chordata</taxon>
        <taxon>Craniata</taxon>
        <taxon>Vertebrata</taxon>
        <taxon>Euteleostomi</taxon>
        <taxon>Actinopterygii</taxon>
        <taxon>Neopterygii</taxon>
        <taxon>Teleostei</taxon>
        <taxon>Ostariophysi</taxon>
        <taxon>Cypriniformes</taxon>
        <taxon>Cyprinidae</taxon>
        <taxon>Cyprininae</taxon>
        <taxon>Sinocyclocheilus</taxon>
    </lineage>
</organism>
<keyword evidence="11" id="KW-1185">Reference proteome</keyword>
<dbReference type="PRINTS" id="PR00047">
    <property type="entry name" value="STROIDFINGER"/>
</dbReference>
<dbReference type="InterPro" id="IPR050234">
    <property type="entry name" value="Nuclear_hormone_rcpt_NR1"/>
</dbReference>
<dbReference type="GO" id="GO:0000122">
    <property type="term" value="P:negative regulation of transcription by RNA polymerase II"/>
    <property type="evidence" value="ECO:0007669"/>
    <property type="project" value="TreeGrafter"/>
</dbReference>
<evidence type="ECO:0000256" key="3">
    <source>
        <dbReference type="ARBA" id="ARBA00022833"/>
    </source>
</evidence>